<comment type="caution">
    <text evidence="1">The sequence shown here is derived from an EMBL/GenBank/DDBJ whole genome shotgun (WGS) entry which is preliminary data.</text>
</comment>
<reference evidence="1 2" key="1">
    <citation type="submission" date="2018-01" db="EMBL/GenBank/DDBJ databases">
        <title>Whole genome sequencing of Histamine producing bacteria.</title>
        <authorList>
            <person name="Butler K."/>
        </authorList>
    </citation>
    <scope>NUCLEOTIDE SEQUENCE [LARGE SCALE GENOMIC DNA]</scope>
    <source>
        <strain evidence="1 2">FS-7.2</strain>
    </source>
</reference>
<organism evidence="1 2">
    <name type="scientific">Photobacterium kishitanii</name>
    <dbReference type="NCBI Taxonomy" id="318456"/>
    <lineage>
        <taxon>Bacteria</taxon>
        <taxon>Pseudomonadati</taxon>
        <taxon>Pseudomonadota</taxon>
        <taxon>Gammaproteobacteria</taxon>
        <taxon>Vibrionales</taxon>
        <taxon>Vibrionaceae</taxon>
        <taxon>Photobacterium</taxon>
    </lineage>
</organism>
<evidence type="ECO:0000313" key="2">
    <source>
        <dbReference type="Proteomes" id="UP000241426"/>
    </source>
</evidence>
<proteinExistence type="predicted"/>
<sequence length="318" mass="35863">MPRITFSKASLSDLKSSLSFAINAIDHLFWFETLNKIITEHIEGELSLSDYPEIKPFRPKRMKFYNDIAKVLGYNNWKEIESTVIVGDNYSSNDEQKFAVHFLETDSELKQKFIAILYTAYEDQFKVQNPILKNQLDSCFLTISSIVVGAIVVNARHCGTTTPLVVDGNALEAVLSTGELTLKEGISSDVIDTGFWLLKPSIIPSFGCYSQTVKTSSFKVLSSLENSQMGKCEMIKMLTRHIELCFSDTKILLPNQKGSILLENPNIPQDYNGIIIYSNILLAYWEIIWGAGDFSSMIAKIQNGQTKQDIEKEIEPFI</sequence>
<accession>A0A2T3KL34</accession>
<name>A0A2T3KL34_9GAMM</name>
<gene>
    <name evidence="1" type="ORF">C9J27_04670</name>
</gene>
<protein>
    <submittedName>
        <fullName evidence="1">Uncharacterized protein</fullName>
    </submittedName>
</protein>
<evidence type="ECO:0000313" key="1">
    <source>
        <dbReference type="EMBL" id="PSV00428.1"/>
    </source>
</evidence>
<dbReference type="RefSeq" id="WP_107289058.1">
    <property type="nucleotide sequence ID" value="NZ_PYNF01000003.1"/>
</dbReference>
<dbReference type="AlphaFoldDB" id="A0A2T3KL34"/>
<dbReference type="EMBL" id="PYNF01000003">
    <property type="protein sequence ID" value="PSV00428.1"/>
    <property type="molecule type" value="Genomic_DNA"/>
</dbReference>
<dbReference type="Proteomes" id="UP000241426">
    <property type="component" value="Unassembled WGS sequence"/>
</dbReference>